<evidence type="ECO:0000259" key="7">
    <source>
        <dbReference type="Pfam" id="PF05425"/>
    </source>
</evidence>
<dbReference type="GO" id="GO:0006825">
    <property type="term" value="P:copper ion transport"/>
    <property type="evidence" value="ECO:0007669"/>
    <property type="project" value="InterPro"/>
</dbReference>
<feature type="transmembrane region" description="Helical" evidence="6">
    <location>
        <begin position="193"/>
        <end position="217"/>
    </location>
</feature>
<keyword evidence="9" id="KW-1185">Reference proteome</keyword>
<evidence type="ECO:0000256" key="2">
    <source>
        <dbReference type="ARBA" id="ARBA00022475"/>
    </source>
</evidence>
<feature type="transmembrane region" description="Helical" evidence="6">
    <location>
        <begin position="229"/>
        <end position="253"/>
    </location>
</feature>
<keyword evidence="2" id="KW-1003">Cell membrane</keyword>
<dbReference type="RefSeq" id="WP_075151825.1">
    <property type="nucleotide sequence ID" value="NZ_CP018820.1"/>
</dbReference>
<dbReference type="GO" id="GO:0005886">
    <property type="term" value="C:plasma membrane"/>
    <property type="evidence" value="ECO:0007669"/>
    <property type="project" value="UniProtKB-SubCell"/>
</dbReference>
<dbReference type="NCBIfam" id="NF033808">
    <property type="entry name" value="copper_CopD"/>
    <property type="match status" value="1"/>
</dbReference>
<dbReference type="AlphaFoldDB" id="A0A1L6JB80"/>
<feature type="transmembrane region" description="Helical" evidence="6">
    <location>
        <begin position="274"/>
        <end position="296"/>
    </location>
</feature>
<reference evidence="9" key="1">
    <citation type="submission" date="2016-12" db="EMBL/GenBank/DDBJ databases">
        <title>Whole genome sequencing of Sphingomonas sp. ABOJV.</title>
        <authorList>
            <person name="Conlan S."/>
            <person name="Thomas P.J."/>
            <person name="Mullikin J."/>
            <person name="Palmore T.N."/>
            <person name="Frank K.M."/>
            <person name="Segre J.A."/>
        </authorList>
    </citation>
    <scope>NUCLEOTIDE SEQUENCE [LARGE SCALE GENOMIC DNA]</scope>
    <source>
        <strain evidence="9">ABOJV</strain>
    </source>
</reference>
<dbReference type="KEGG" id="skr:BRX40_12620"/>
<evidence type="ECO:0000256" key="1">
    <source>
        <dbReference type="ARBA" id="ARBA00004651"/>
    </source>
</evidence>
<keyword evidence="4 6" id="KW-1133">Transmembrane helix</keyword>
<feature type="domain" description="Copper resistance protein D" evidence="7">
    <location>
        <begin position="189"/>
        <end position="296"/>
    </location>
</feature>
<dbReference type="GeneID" id="44133407"/>
<comment type="subcellular location">
    <subcellularLocation>
        <location evidence="1">Cell membrane</location>
        <topology evidence="1">Multi-pass membrane protein</topology>
    </subcellularLocation>
</comment>
<evidence type="ECO:0000313" key="8">
    <source>
        <dbReference type="EMBL" id="APR53153.1"/>
    </source>
</evidence>
<evidence type="ECO:0000313" key="9">
    <source>
        <dbReference type="Proteomes" id="UP000185161"/>
    </source>
</evidence>
<evidence type="ECO:0000256" key="4">
    <source>
        <dbReference type="ARBA" id="ARBA00022989"/>
    </source>
</evidence>
<feature type="transmembrane region" description="Helical" evidence="6">
    <location>
        <begin position="43"/>
        <end position="68"/>
    </location>
</feature>
<dbReference type="PANTHER" id="PTHR34820">
    <property type="entry name" value="INNER MEMBRANE PROTEIN YEBZ"/>
    <property type="match status" value="1"/>
</dbReference>
<keyword evidence="5 6" id="KW-0472">Membrane</keyword>
<feature type="transmembrane region" description="Helical" evidence="6">
    <location>
        <begin position="116"/>
        <end position="133"/>
    </location>
</feature>
<dbReference type="InterPro" id="IPR008457">
    <property type="entry name" value="Cu-R_CopD_dom"/>
</dbReference>
<proteinExistence type="predicted"/>
<gene>
    <name evidence="8" type="ORF">BRX40_12620</name>
</gene>
<protein>
    <recommendedName>
        <fullName evidence="7">Copper resistance protein D domain-containing protein</fullName>
    </recommendedName>
</protein>
<dbReference type="OrthoDB" id="6053803at2"/>
<dbReference type="Pfam" id="PF05425">
    <property type="entry name" value="CopD"/>
    <property type="match status" value="1"/>
</dbReference>
<name>A0A1L6JB80_9SPHN</name>
<dbReference type="STRING" id="93064.BRX40_12620"/>
<evidence type="ECO:0000256" key="3">
    <source>
        <dbReference type="ARBA" id="ARBA00022692"/>
    </source>
</evidence>
<dbReference type="InterPro" id="IPR047689">
    <property type="entry name" value="CopD"/>
</dbReference>
<dbReference type="InterPro" id="IPR032694">
    <property type="entry name" value="CopC/D"/>
</dbReference>
<evidence type="ECO:0000256" key="6">
    <source>
        <dbReference type="SAM" id="Phobius"/>
    </source>
</evidence>
<feature type="transmembrane region" description="Helical" evidence="6">
    <location>
        <begin position="153"/>
        <end position="181"/>
    </location>
</feature>
<dbReference type="PANTHER" id="PTHR34820:SF4">
    <property type="entry name" value="INNER MEMBRANE PROTEIN YEBZ"/>
    <property type="match status" value="1"/>
</dbReference>
<dbReference type="Proteomes" id="UP000185161">
    <property type="component" value="Chromosome"/>
</dbReference>
<feature type="transmembrane region" description="Helical" evidence="6">
    <location>
        <begin position="12"/>
        <end position="31"/>
    </location>
</feature>
<organism evidence="8 9">
    <name type="scientific">Sphingomonas koreensis</name>
    <dbReference type="NCBI Taxonomy" id="93064"/>
    <lineage>
        <taxon>Bacteria</taxon>
        <taxon>Pseudomonadati</taxon>
        <taxon>Pseudomonadota</taxon>
        <taxon>Alphaproteobacteria</taxon>
        <taxon>Sphingomonadales</taxon>
        <taxon>Sphingomonadaceae</taxon>
        <taxon>Sphingomonas</taxon>
    </lineage>
</organism>
<feature type="transmembrane region" description="Helical" evidence="6">
    <location>
        <begin position="88"/>
        <end position="109"/>
    </location>
</feature>
<evidence type="ECO:0000256" key="5">
    <source>
        <dbReference type="ARBA" id="ARBA00023136"/>
    </source>
</evidence>
<dbReference type="EMBL" id="CP018820">
    <property type="protein sequence ID" value="APR53153.1"/>
    <property type="molecule type" value="Genomic_DNA"/>
</dbReference>
<sequence>MSDLVAMGVRFAQYADLTLLFGMALFGVLSSPEQRQFLPARTITLAAALAGLALTVLGTLVLAAGMAGVALGDVDAETLSLVLFETPAGAAALVRGGTLGIATAIALLWQRQDRNWYLATTLASGVALATLAWTGHAAVSEGLTGLIHRASDIVHLLAASAWLGALVGLLLLLAPIGAMGIDRLDAGRRALDAFSVTGSVIVGLIVVTGLANSVLILGFDNLAALFTSLWGQLLLAKLLLFGIMLGFAAGNRYRLAPGLERAMKLNDSSRAVKLLRISLALETAAAVAILALVAWLGTLSPAMADM</sequence>
<accession>A0A1L6JB80</accession>
<keyword evidence="3 6" id="KW-0812">Transmembrane</keyword>